<name>A0A1G7Q9R5_9EURY</name>
<evidence type="ECO:0000256" key="1">
    <source>
        <dbReference type="SAM" id="Phobius"/>
    </source>
</evidence>
<keyword evidence="1" id="KW-0812">Transmembrane</keyword>
<gene>
    <name evidence="2" type="ORF">SAMN04488067_11180</name>
</gene>
<protein>
    <submittedName>
        <fullName evidence="2">Uncharacterized protein</fullName>
    </submittedName>
</protein>
<reference evidence="2 3" key="1">
    <citation type="submission" date="2016-10" db="EMBL/GenBank/DDBJ databases">
        <authorList>
            <person name="Varghese N."/>
            <person name="Submissions S."/>
        </authorList>
    </citation>
    <scope>NUCLEOTIDE SEQUENCE [LARGE SCALE GENOMIC DNA]</scope>
    <source>
        <strain evidence="2 3">CGMCC 1.3527</strain>
    </source>
</reference>
<sequence length="63" mass="7063">MTPKKAISVYITLPCLLYGVFFVLAVTRYSGMIERNTLYAAHTVFGGYIALIVYTKRDQLTAV</sequence>
<feature type="transmembrane region" description="Helical" evidence="1">
    <location>
        <begin position="6"/>
        <end position="26"/>
    </location>
</feature>
<dbReference type="OrthoDB" id="290088at2157"/>
<organism evidence="2 3">
    <name type="scientific">Halorubrum xinjiangense</name>
    <dbReference type="NCBI Taxonomy" id="261291"/>
    <lineage>
        <taxon>Archaea</taxon>
        <taxon>Methanobacteriati</taxon>
        <taxon>Methanobacteriota</taxon>
        <taxon>Stenosarchaea group</taxon>
        <taxon>Halobacteria</taxon>
        <taxon>Halobacteriales</taxon>
        <taxon>Haloferacaceae</taxon>
        <taxon>Halorubrum</taxon>
    </lineage>
</organism>
<evidence type="ECO:0000313" key="3">
    <source>
        <dbReference type="Proteomes" id="UP000324020"/>
    </source>
</evidence>
<dbReference type="EMBL" id="FNBO01000011">
    <property type="protein sequence ID" value="SDF94679.1"/>
    <property type="molecule type" value="Genomic_DNA"/>
</dbReference>
<accession>A0A1G7Q9R5</accession>
<keyword evidence="1" id="KW-1133">Transmembrane helix</keyword>
<dbReference type="AlphaFoldDB" id="A0A1G7Q9R5"/>
<keyword evidence="1" id="KW-0472">Membrane</keyword>
<dbReference type="Proteomes" id="UP000324020">
    <property type="component" value="Unassembled WGS sequence"/>
</dbReference>
<dbReference type="RefSeq" id="WP_149799351.1">
    <property type="nucleotide sequence ID" value="NZ_FNBO01000011.1"/>
</dbReference>
<keyword evidence="3" id="KW-1185">Reference proteome</keyword>
<proteinExistence type="predicted"/>
<evidence type="ECO:0000313" key="2">
    <source>
        <dbReference type="EMBL" id="SDF94679.1"/>
    </source>
</evidence>
<feature type="transmembrane region" description="Helical" evidence="1">
    <location>
        <begin position="38"/>
        <end position="55"/>
    </location>
</feature>